<dbReference type="InterPro" id="IPR011047">
    <property type="entry name" value="Quinoprotein_ADH-like_sf"/>
</dbReference>
<accession>A0A7K1UAJ6</accession>
<reference evidence="6 7" key="1">
    <citation type="submission" date="2019-12" db="EMBL/GenBank/DDBJ databases">
        <title>Chitinophaga sp. strain ysch24 (GDMCC 1.1355), whole genome shotgun sequence.</title>
        <authorList>
            <person name="Zhang X."/>
        </authorList>
    </citation>
    <scope>NUCLEOTIDE SEQUENCE [LARGE SCALE GENOMIC DNA]</scope>
    <source>
        <strain evidence="7">ysch24</strain>
    </source>
</reference>
<keyword evidence="1 3" id="KW-0853">WD repeat</keyword>
<evidence type="ECO:0000256" key="3">
    <source>
        <dbReference type="PROSITE-ProRule" id="PRU00221"/>
    </source>
</evidence>
<dbReference type="InterPro" id="IPR015943">
    <property type="entry name" value="WD40/YVTN_repeat-like_dom_sf"/>
</dbReference>
<evidence type="ECO:0000259" key="5">
    <source>
        <dbReference type="SMART" id="SM00255"/>
    </source>
</evidence>
<protein>
    <submittedName>
        <fullName evidence="6">TIR domain-containing protein</fullName>
    </submittedName>
</protein>
<dbReference type="SUPFAM" id="SSF52200">
    <property type="entry name" value="Toll/Interleukin receptor TIR domain"/>
    <property type="match status" value="1"/>
</dbReference>
<sequence length="986" mass="110492">MISFIIKSPNNKVNNAGFKYNAFISYSHAADNKLAPRIQSALHKFAKPWYKLRQLHIYRDQTNLSISPELWPNIQQAISQSDYFLLFASQGATQSKWVKREITWWVENRSADKLFIILTDGEVLWNDDKNDFDWSRTNALPNILSGKFKSEPNYIDFRQFKSAETFNLRDPSFLDNILSIAAPLHGKSKEELGGEDVRQHRITRIILWLTGLIIGAISIVAIWQAIVANQQRKTALEQSSISLARQLAAQSELIRSNDFKNLPLAVALATEALNIYSSTEIDHAAWESIVLLPELCNETDNQEISQARFSPDGKYFATSGQDSIARIIERSSNKTVLKIPNKGAIWDITFSNDGNMFATAGNDGTVKVIDVKTGQLITIFMHSAAVRKVLFSPDNRYLASASEDNTACIWELSQKIKRSTIRHTSKVWSLAFSHDNNYLATASRDSTAILWDVKKSEKKYSFKHDNMLWSVAFSMDDKYMLSTSDDATAKIWNTSNGRLTKTLEHSARVMAAAYSPDSNTLITTGWDKTIKIWSARDFRLLSTINTNGIIYSIAYSPDSRYFVAGGSYTSVWNTTTYKEVNRLYKEADAYNVSFSPDGEYIATADGSKGRVWKVVDNTRKEVETNDRITGEGVPIITQGWSAVMAPDNTHLLTGNEDGAARLWDLTKKNMSAFKHGLPIATVAYADTGNMLATASDSLVKVWDVKTHKLIFQYSPGKGINSLSFDHNGKYLAIGSANGITILETSSWKTFFSQPAKDPVYYIAFSGSAQSLVLIDAGNRLSLLNMEKKTSFFTREYPNLRSVNLSPDKNHICLIAEDKIFRLNFDNSATDEVTIPVSNGLDIAGSPDNKSLAVSSSNDSTITLYDIRTGKRTTSFRHNSAVNAASFDKTGRYLATACQDGTIHIRDLQTKTEVSFITWNSNDPVEKVAFSSDGKYIIAASQKYKTSAWLWRASDAISLACRLLNYRLTEADWNLYMNGRKYQPVCR</sequence>
<dbReference type="InterPro" id="IPR001680">
    <property type="entry name" value="WD40_rpt"/>
</dbReference>
<dbReference type="PROSITE" id="PS00678">
    <property type="entry name" value="WD_REPEATS_1"/>
    <property type="match status" value="5"/>
</dbReference>
<dbReference type="SMART" id="SM00255">
    <property type="entry name" value="TIR"/>
    <property type="match status" value="1"/>
</dbReference>
<evidence type="ECO:0000256" key="1">
    <source>
        <dbReference type="ARBA" id="ARBA00022574"/>
    </source>
</evidence>
<dbReference type="Gene3D" id="3.40.50.10140">
    <property type="entry name" value="Toll/interleukin-1 receptor homology (TIR) domain"/>
    <property type="match status" value="1"/>
</dbReference>
<dbReference type="InterPro" id="IPR020472">
    <property type="entry name" value="WD40_PAC1"/>
</dbReference>
<name>A0A7K1UAJ6_9BACT</name>
<feature type="repeat" description="WD" evidence="3">
    <location>
        <begin position="338"/>
        <end position="379"/>
    </location>
</feature>
<dbReference type="Pfam" id="PF13676">
    <property type="entry name" value="TIR_2"/>
    <property type="match status" value="1"/>
</dbReference>
<keyword evidence="4" id="KW-1133">Transmembrane helix</keyword>
<feature type="repeat" description="WD" evidence="3">
    <location>
        <begin position="420"/>
        <end position="461"/>
    </location>
</feature>
<evidence type="ECO:0000256" key="2">
    <source>
        <dbReference type="ARBA" id="ARBA00022737"/>
    </source>
</evidence>
<dbReference type="PROSITE" id="PS50294">
    <property type="entry name" value="WD_REPEATS_REGION"/>
    <property type="match status" value="4"/>
</dbReference>
<keyword evidence="4" id="KW-0472">Membrane</keyword>
<dbReference type="Pfam" id="PF00400">
    <property type="entry name" value="WD40"/>
    <property type="match status" value="11"/>
</dbReference>
<dbReference type="SUPFAM" id="SSF50978">
    <property type="entry name" value="WD40 repeat-like"/>
    <property type="match status" value="1"/>
</dbReference>
<evidence type="ECO:0000313" key="6">
    <source>
        <dbReference type="EMBL" id="MVT11401.1"/>
    </source>
</evidence>
<comment type="caution">
    <text evidence="6">The sequence shown here is derived from an EMBL/GenBank/DDBJ whole genome shotgun (WGS) entry which is preliminary data.</text>
</comment>
<dbReference type="GO" id="GO:0007165">
    <property type="term" value="P:signal transduction"/>
    <property type="evidence" value="ECO:0007669"/>
    <property type="project" value="InterPro"/>
</dbReference>
<evidence type="ECO:0000313" key="7">
    <source>
        <dbReference type="Proteomes" id="UP000461730"/>
    </source>
</evidence>
<feature type="transmembrane region" description="Helical" evidence="4">
    <location>
        <begin position="205"/>
        <end position="226"/>
    </location>
</feature>
<feature type="repeat" description="WD" evidence="3">
    <location>
        <begin position="646"/>
        <end position="673"/>
    </location>
</feature>
<dbReference type="Gene3D" id="2.130.10.10">
    <property type="entry name" value="YVTN repeat-like/Quinoprotein amine dehydrogenase"/>
    <property type="match status" value="5"/>
</dbReference>
<dbReference type="Proteomes" id="UP000461730">
    <property type="component" value="Unassembled WGS sequence"/>
</dbReference>
<dbReference type="PROSITE" id="PS50082">
    <property type="entry name" value="WD_REPEATS_2"/>
    <property type="match status" value="8"/>
</dbReference>
<feature type="domain" description="TIR" evidence="5">
    <location>
        <begin position="19"/>
        <end position="164"/>
    </location>
</feature>
<dbReference type="PANTHER" id="PTHR19879:SF9">
    <property type="entry name" value="TRANSCRIPTION INITIATION FACTOR TFIID SUBUNIT 5"/>
    <property type="match status" value="1"/>
</dbReference>
<evidence type="ECO:0000256" key="4">
    <source>
        <dbReference type="SAM" id="Phobius"/>
    </source>
</evidence>
<dbReference type="InterPro" id="IPR000157">
    <property type="entry name" value="TIR_dom"/>
</dbReference>
<gene>
    <name evidence="6" type="ORF">GO493_24260</name>
</gene>
<dbReference type="InterPro" id="IPR035897">
    <property type="entry name" value="Toll_tir_struct_dom_sf"/>
</dbReference>
<dbReference type="InterPro" id="IPR019775">
    <property type="entry name" value="WD40_repeat_CS"/>
</dbReference>
<dbReference type="PANTHER" id="PTHR19879">
    <property type="entry name" value="TRANSCRIPTION INITIATION FACTOR TFIID"/>
    <property type="match status" value="1"/>
</dbReference>
<keyword evidence="7" id="KW-1185">Reference proteome</keyword>
<feature type="repeat" description="WD" evidence="3">
    <location>
        <begin position="874"/>
        <end position="915"/>
    </location>
</feature>
<dbReference type="CDD" id="cd00200">
    <property type="entry name" value="WD40"/>
    <property type="match status" value="1"/>
</dbReference>
<dbReference type="InterPro" id="IPR036322">
    <property type="entry name" value="WD40_repeat_dom_sf"/>
</dbReference>
<organism evidence="6 7">
    <name type="scientific">Chitinophaga tropicalis</name>
    <dbReference type="NCBI Taxonomy" id="2683588"/>
    <lineage>
        <taxon>Bacteria</taxon>
        <taxon>Pseudomonadati</taxon>
        <taxon>Bacteroidota</taxon>
        <taxon>Chitinophagia</taxon>
        <taxon>Chitinophagales</taxon>
        <taxon>Chitinophagaceae</taxon>
        <taxon>Chitinophaga</taxon>
    </lineage>
</organism>
<keyword evidence="4" id="KW-0812">Transmembrane</keyword>
<dbReference type="AlphaFoldDB" id="A0A7K1UAJ6"/>
<feature type="repeat" description="WD" evidence="3">
    <location>
        <begin position="379"/>
        <end position="420"/>
    </location>
</feature>
<dbReference type="PRINTS" id="PR00320">
    <property type="entry name" value="GPROTEINBRPT"/>
</dbReference>
<dbReference type="SUPFAM" id="SSF50998">
    <property type="entry name" value="Quinoprotein alcohol dehydrogenase-like"/>
    <property type="match status" value="1"/>
</dbReference>
<dbReference type="EMBL" id="WRXN01000013">
    <property type="protein sequence ID" value="MVT11401.1"/>
    <property type="molecule type" value="Genomic_DNA"/>
</dbReference>
<keyword evidence="2" id="KW-0677">Repeat</keyword>
<dbReference type="SMART" id="SM00320">
    <property type="entry name" value="WD40"/>
    <property type="match status" value="14"/>
</dbReference>
<feature type="repeat" description="WD" evidence="3">
    <location>
        <begin position="672"/>
        <end position="712"/>
    </location>
</feature>
<feature type="repeat" description="WD" evidence="3">
    <location>
        <begin position="461"/>
        <end position="502"/>
    </location>
</feature>
<proteinExistence type="predicted"/>
<feature type="repeat" description="WD" evidence="3">
    <location>
        <begin position="502"/>
        <end position="543"/>
    </location>
</feature>